<feature type="domain" description="GFO/IDH/MocA-like oxidoreductase" evidence="2">
    <location>
        <begin position="127"/>
        <end position="242"/>
    </location>
</feature>
<dbReference type="RefSeq" id="WP_256328101.1">
    <property type="nucleotide sequence ID" value="NZ_QGTN01000007.1"/>
</dbReference>
<gene>
    <name evidence="3" type="ORF">SAMN05421630_108108</name>
</gene>
<dbReference type="PANTHER" id="PTHR43377:SF1">
    <property type="entry name" value="BILIVERDIN REDUCTASE A"/>
    <property type="match status" value="1"/>
</dbReference>
<organism evidence="3 4">
    <name type="scientific">Prauserella marina</name>
    <dbReference type="NCBI Taxonomy" id="530584"/>
    <lineage>
        <taxon>Bacteria</taxon>
        <taxon>Bacillati</taxon>
        <taxon>Actinomycetota</taxon>
        <taxon>Actinomycetes</taxon>
        <taxon>Pseudonocardiales</taxon>
        <taxon>Pseudonocardiaceae</taxon>
        <taxon>Prauserella</taxon>
    </lineage>
</organism>
<reference evidence="3 4" key="1">
    <citation type="submission" date="2016-10" db="EMBL/GenBank/DDBJ databases">
        <authorList>
            <person name="de Groot N.N."/>
        </authorList>
    </citation>
    <scope>NUCLEOTIDE SEQUENCE [LARGE SCALE GENOMIC DNA]</scope>
    <source>
        <strain evidence="3 4">CGMCC 4.5506</strain>
    </source>
</reference>
<evidence type="ECO:0000313" key="4">
    <source>
        <dbReference type="Proteomes" id="UP000199494"/>
    </source>
</evidence>
<evidence type="ECO:0000259" key="2">
    <source>
        <dbReference type="Pfam" id="PF22725"/>
    </source>
</evidence>
<dbReference type="EMBL" id="FMZE01000008">
    <property type="protein sequence ID" value="SDD41807.1"/>
    <property type="molecule type" value="Genomic_DNA"/>
</dbReference>
<dbReference type="InterPro" id="IPR000683">
    <property type="entry name" value="Gfo/Idh/MocA-like_OxRdtase_N"/>
</dbReference>
<dbReference type="InterPro" id="IPR055170">
    <property type="entry name" value="GFO_IDH_MocA-like_dom"/>
</dbReference>
<dbReference type="SUPFAM" id="SSF55347">
    <property type="entry name" value="Glyceraldehyde-3-phosphate dehydrogenase-like, C-terminal domain"/>
    <property type="match status" value="1"/>
</dbReference>
<evidence type="ECO:0000313" key="3">
    <source>
        <dbReference type="EMBL" id="SDD41807.1"/>
    </source>
</evidence>
<dbReference type="STRING" id="530584.SAMN05421630_108108"/>
<dbReference type="AlphaFoldDB" id="A0A1G6UML6"/>
<accession>A0A1G6UML6</accession>
<proteinExistence type="predicted"/>
<sequence length="322" mass="33528">MRVLVVGAGLMGGLHAKAVKHSDTATLCGVVDLDIARVGVVAADLGAPGFTDLSRALAELKPDVAIIATPDSAHRVPASMAIEAGISVLVEKPLATTVDDAMSMVELAERRRVGLMTAHLTRFYPRYLAVADAVESGDLGAPVMLTTSTWGPRGLGERVSATTNPLWHLAIHDIDTIQWLTGGVIAEVDGAQLIESASGAAAFAATGVLSTGAGFHLAAGWTLPEGAAPRWDLKVHGESGVAQAAWSSDGVAVYTPGRVDNPDCLAWPEARGSIQGALRAELDHFINSTVNDRPYAITTDEAVDAVRSAALLEKCSSIRRVS</sequence>
<evidence type="ECO:0000259" key="1">
    <source>
        <dbReference type="Pfam" id="PF01408"/>
    </source>
</evidence>
<dbReference type="Pfam" id="PF01408">
    <property type="entry name" value="GFO_IDH_MocA"/>
    <property type="match status" value="1"/>
</dbReference>
<dbReference type="PANTHER" id="PTHR43377">
    <property type="entry name" value="BILIVERDIN REDUCTASE A"/>
    <property type="match status" value="1"/>
</dbReference>
<protein>
    <submittedName>
        <fullName evidence="3">Predicted dehydrogenase</fullName>
    </submittedName>
</protein>
<keyword evidence="4" id="KW-1185">Reference proteome</keyword>
<dbReference type="InterPro" id="IPR051450">
    <property type="entry name" value="Gfo/Idh/MocA_Oxidoreductases"/>
</dbReference>
<name>A0A1G6UML6_9PSEU</name>
<dbReference type="Gene3D" id="3.30.360.10">
    <property type="entry name" value="Dihydrodipicolinate Reductase, domain 2"/>
    <property type="match status" value="1"/>
</dbReference>
<dbReference type="GO" id="GO:0000166">
    <property type="term" value="F:nucleotide binding"/>
    <property type="evidence" value="ECO:0007669"/>
    <property type="project" value="InterPro"/>
</dbReference>
<dbReference type="Pfam" id="PF22725">
    <property type="entry name" value="GFO_IDH_MocA_C3"/>
    <property type="match status" value="1"/>
</dbReference>
<dbReference type="InterPro" id="IPR036291">
    <property type="entry name" value="NAD(P)-bd_dom_sf"/>
</dbReference>
<dbReference type="Proteomes" id="UP000199494">
    <property type="component" value="Unassembled WGS sequence"/>
</dbReference>
<dbReference type="Gene3D" id="3.40.50.720">
    <property type="entry name" value="NAD(P)-binding Rossmann-like Domain"/>
    <property type="match status" value="1"/>
</dbReference>
<feature type="domain" description="Gfo/Idh/MocA-like oxidoreductase N-terminal" evidence="1">
    <location>
        <begin position="1"/>
        <end position="118"/>
    </location>
</feature>
<dbReference type="SUPFAM" id="SSF51735">
    <property type="entry name" value="NAD(P)-binding Rossmann-fold domains"/>
    <property type="match status" value="1"/>
</dbReference>